<keyword evidence="6 11" id="KW-0472">Membrane</keyword>
<dbReference type="PROSITE" id="PS50850">
    <property type="entry name" value="MFS"/>
    <property type="match status" value="1"/>
</dbReference>
<feature type="binding site" evidence="8">
    <location>
        <position position="746"/>
    </location>
    <ligand>
        <name>substrate</name>
    </ligand>
</feature>
<dbReference type="GO" id="GO:0000166">
    <property type="term" value="F:nucleotide binding"/>
    <property type="evidence" value="ECO:0007669"/>
    <property type="project" value="UniProtKB-KW"/>
</dbReference>
<organism evidence="14 15">
    <name type="scientific">Cordyceps militaris</name>
    <name type="common">Caterpillar fungus</name>
    <name type="synonym">Clavaria militaris</name>
    <dbReference type="NCBI Taxonomy" id="73501"/>
    <lineage>
        <taxon>Eukaryota</taxon>
        <taxon>Fungi</taxon>
        <taxon>Dikarya</taxon>
        <taxon>Ascomycota</taxon>
        <taxon>Pezizomycotina</taxon>
        <taxon>Sordariomycetes</taxon>
        <taxon>Hypocreomycetidae</taxon>
        <taxon>Hypocreales</taxon>
        <taxon>Cordycipitaceae</taxon>
        <taxon>Cordyceps</taxon>
    </lineage>
</organism>
<dbReference type="SUPFAM" id="SSF103473">
    <property type="entry name" value="MFS general substrate transporter"/>
    <property type="match status" value="1"/>
</dbReference>
<feature type="transmembrane region" description="Helical" evidence="11">
    <location>
        <begin position="467"/>
        <end position="489"/>
    </location>
</feature>
<keyword evidence="3" id="KW-0547">Nucleotide-binding</keyword>
<name>A0A2H4SLV3_CORMI</name>
<dbReference type="InterPro" id="IPR036265">
    <property type="entry name" value="HIT-like_sf"/>
</dbReference>
<evidence type="ECO:0000259" key="12">
    <source>
        <dbReference type="PROSITE" id="PS50850"/>
    </source>
</evidence>
<evidence type="ECO:0000259" key="13">
    <source>
        <dbReference type="PROSITE" id="PS51084"/>
    </source>
</evidence>
<comment type="subcellular location">
    <subcellularLocation>
        <location evidence="1">Membrane</location>
        <topology evidence="1">Multi-pass membrane protein</topology>
    </subcellularLocation>
</comment>
<dbReference type="Gene3D" id="1.20.1250.20">
    <property type="entry name" value="MFS general substrate transporter like domains"/>
    <property type="match status" value="1"/>
</dbReference>
<dbReference type="PANTHER" id="PTHR23507">
    <property type="entry name" value="ZGC:174356"/>
    <property type="match status" value="1"/>
</dbReference>
<dbReference type="CDD" id="cd01275">
    <property type="entry name" value="FHIT"/>
    <property type="match status" value="1"/>
</dbReference>
<dbReference type="InterPro" id="IPR019808">
    <property type="entry name" value="Histidine_triad_CS"/>
</dbReference>
<evidence type="ECO:0000256" key="3">
    <source>
        <dbReference type="ARBA" id="ARBA00022741"/>
    </source>
</evidence>
<evidence type="ECO:0000256" key="1">
    <source>
        <dbReference type="ARBA" id="ARBA00004141"/>
    </source>
</evidence>
<dbReference type="GO" id="GO:0016020">
    <property type="term" value="C:membrane"/>
    <property type="evidence" value="ECO:0007669"/>
    <property type="project" value="UniProtKB-SubCell"/>
</dbReference>
<dbReference type="Pfam" id="PF07690">
    <property type="entry name" value="MFS_1"/>
    <property type="match status" value="2"/>
</dbReference>
<dbReference type="AlphaFoldDB" id="A0A2H4SLV3"/>
<evidence type="ECO:0000256" key="4">
    <source>
        <dbReference type="ARBA" id="ARBA00022801"/>
    </source>
</evidence>
<dbReference type="InterPro" id="IPR011701">
    <property type="entry name" value="MFS"/>
</dbReference>
<dbReference type="InterPro" id="IPR036259">
    <property type="entry name" value="MFS_trans_sf"/>
</dbReference>
<dbReference type="PROSITE" id="PS51084">
    <property type="entry name" value="HIT_2"/>
    <property type="match status" value="1"/>
</dbReference>
<dbReference type="VEuPathDB" id="FungiDB:CCM_04281"/>
<feature type="transmembrane region" description="Helical" evidence="11">
    <location>
        <begin position="174"/>
        <end position="197"/>
    </location>
</feature>
<evidence type="ECO:0000256" key="9">
    <source>
        <dbReference type="PIRSR" id="PIRSR639383-3"/>
    </source>
</evidence>
<feature type="non-terminal residue" evidence="14">
    <location>
        <position position="1"/>
    </location>
</feature>
<accession>A0A2H4SLV3</accession>
<dbReference type="OrthoDB" id="3026777at2759"/>
<feature type="transmembrane region" description="Helical" evidence="11">
    <location>
        <begin position="203"/>
        <end position="228"/>
    </location>
</feature>
<evidence type="ECO:0000256" key="8">
    <source>
        <dbReference type="PIRSR" id="PIRSR639383-2"/>
    </source>
</evidence>
<feature type="transmembrane region" description="Helical" evidence="11">
    <location>
        <begin position="143"/>
        <end position="162"/>
    </location>
</feature>
<reference evidence="14 15" key="1">
    <citation type="journal article" date="2017" name="BMC Genomics">
        <title>Chromosome level assembly and secondary metabolite potential of the parasitic fungus Cordyceps militaris.</title>
        <authorList>
            <person name="Kramer G.J."/>
            <person name="Nodwell J.R."/>
        </authorList>
    </citation>
    <scope>NUCLEOTIDE SEQUENCE [LARGE SCALE GENOMIC DNA]</scope>
    <source>
        <strain evidence="14 15">ATCC 34164</strain>
    </source>
</reference>
<dbReference type="Gene3D" id="3.30.428.10">
    <property type="entry name" value="HIT-like"/>
    <property type="match status" value="1"/>
</dbReference>
<evidence type="ECO:0000256" key="10">
    <source>
        <dbReference type="PROSITE-ProRule" id="PRU00464"/>
    </source>
</evidence>
<dbReference type="EMBL" id="CP023325">
    <property type="protein sequence ID" value="ATY64090.1"/>
    <property type="molecule type" value="Genomic_DNA"/>
</dbReference>
<feature type="domain" description="Major facilitator superfamily (MFS) profile" evidence="12">
    <location>
        <begin position="82"/>
        <end position="558"/>
    </location>
</feature>
<feature type="transmembrane region" description="Helical" evidence="11">
    <location>
        <begin position="352"/>
        <end position="376"/>
    </location>
</feature>
<sequence>HTRTKAVKYTSPPVMVQRNGAAVRSAAVANGHVARDADETSRLLPNGPDEEYDKPVWDGLTEFEHLPFWRRPSIFWLMGPYAIFTLAFGGVIVPKVTLILDLVCNKHFADKAAADPSFHASPVLGADNPQCNDPAVQRKVAEFMLVMNLLTGTLSAISAPKLGKLSDRFGRRRLLAVASVGGILAEVVTIVAAKFPAAVDYRWLVLGAFFDGLTGSFTSGSILGQAYVSDCTPPSKRAVYMGYLHACLFTGIALGPLLAGYFIKVTGSVLTLFYVVLVCHATFATFVGFVVPESLSARRQRIARDKHSKERESRAQSAQPWLSTLRNSHPFEPLAILWPTGPGTSPRLRINLIALAVTDAVIMGSMISIGAVVILYTKYMFDWDTFEISMFVSGLSSIRVIVLLGVFPLVNYWFRVRPRRRRERETGLAYVEKTSGADNVDIWTLRAALLSDTLGAIGYSLAHSQPLFVVSGMITAVGGLGSATIQSAITKHVPPSSVGQVLGAVGMLNALARVVGPVLFNGIYAMSVKTFPQAVFVMLLALFSVGLLATLVVRPHVVWEHENEAPEALRTVIAPSMILRLASRQPRQFTAQNISASLTTQRFNMSTNAEIKFGPFPVTKQVRSCPFTDLAHRAHHTHILRIGKFTFVLTHAVHQVFLKTQHSFGVVNLKPILPGHVLVCPLRPHRRLTDLSAAETADLFETVQRVQRMLARVYFKTDRPEDGGSFTVAVQDGPESGQTVPHVHVHVIPRVAGDMGEGEAVDEIYVKMASEEANVGGALWDVTRRPEPGGGMPRVEDACREPREPADMHAEANMYKEALERV</sequence>
<dbReference type="Proteomes" id="UP000323067">
    <property type="component" value="Chromosome v"/>
</dbReference>
<dbReference type="InterPro" id="IPR011146">
    <property type="entry name" value="HIT-like"/>
</dbReference>
<dbReference type="GO" id="GO:0022857">
    <property type="term" value="F:transmembrane transporter activity"/>
    <property type="evidence" value="ECO:0007669"/>
    <property type="project" value="InterPro"/>
</dbReference>
<feature type="transmembrane region" description="Helical" evidence="11">
    <location>
        <begin position="240"/>
        <end position="263"/>
    </location>
</feature>
<feature type="active site" description="Tele-AMP-histidine intermediate" evidence="7">
    <location>
        <position position="744"/>
    </location>
</feature>
<feature type="transmembrane region" description="Helical" evidence="11">
    <location>
        <begin position="501"/>
        <end position="523"/>
    </location>
</feature>
<gene>
    <name evidence="14" type="ORF">A9K55_004373</name>
</gene>
<proteinExistence type="predicted"/>
<dbReference type="InterPro" id="IPR020846">
    <property type="entry name" value="MFS_dom"/>
</dbReference>
<feature type="binding site" evidence="8">
    <location>
        <position position="668"/>
    </location>
    <ligand>
        <name>substrate</name>
    </ligand>
</feature>
<evidence type="ECO:0000256" key="11">
    <source>
        <dbReference type="SAM" id="Phobius"/>
    </source>
</evidence>
<dbReference type="Pfam" id="PF01230">
    <property type="entry name" value="HIT"/>
    <property type="match status" value="1"/>
</dbReference>
<dbReference type="InterPro" id="IPR005829">
    <property type="entry name" value="Sugar_transporter_CS"/>
</dbReference>
<dbReference type="SUPFAM" id="SSF54197">
    <property type="entry name" value="HIT-like"/>
    <property type="match status" value="1"/>
</dbReference>
<evidence type="ECO:0000256" key="7">
    <source>
        <dbReference type="PIRSR" id="PIRSR639383-1"/>
    </source>
</evidence>
<keyword evidence="5 11" id="KW-1133">Transmembrane helix</keyword>
<dbReference type="PROSITE" id="PS00892">
    <property type="entry name" value="HIT_1"/>
    <property type="match status" value="1"/>
</dbReference>
<feature type="binding site" evidence="8">
    <location>
        <begin position="737"/>
        <end position="740"/>
    </location>
    <ligand>
        <name>substrate</name>
    </ligand>
</feature>
<dbReference type="VEuPathDB" id="FungiDB:A9K55_004373"/>
<feature type="transmembrane region" description="Helical" evidence="11">
    <location>
        <begin position="269"/>
        <end position="291"/>
    </location>
</feature>
<feature type="short sequence motif" description="Histidine triad motif" evidence="10">
    <location>
        <begin position="742"/>
        <end position="746"/>
    </location>
</feature>
<feature type="binding site" evidence="8">
    <location>
        <position position="731"/>
    </location>
    <ligand>
        <name>substrate</name>
    </ligand>
</feature>
<keyword evidence="4" id="KW-0378">Hydrolase</keyword>
<dbReference type="PROSITE" id="PS00216">
    <property type="entry name" value="SUGAR_TRANSPORT_1"/>
    <property type="match status" value="1"/>
</dbReference>
<dbReference type="InterPro" id="IPR039383">
    <property type="entry name" value="FHIT"/>
</dbReference>
<feature type="domain" description="HIT" evidence="13">
    <location>
        <begin position="644"/>
        <end position="757"/>
    </location>
</feature>
<feature type="transmembrane region" description="Helical" evidence="11">
    <location>
        <begin position="535"/>
        <end position="553"/>
    </location>
</feature>
<evidence type="ECO:0000256" key="2">
    <source>
        <dbReference type="ARBA" id="ARBA00022692"/>
    </source>
</evidence>
<dbReference type="FunFam" id="3.30.428.10:FF:000011">
    <property type="entry name" value="Fragile histidine triad"/>
    <property type="match status" value="1"/>
</dbReference>
<evidence type="ECO:0000313" key="14">
    <source>
        <dbReference type="EMBL" id="ATY64090.1"/>
    </source>
</evidence>
<feature type="site" description="Important for induction of apoptosis" evidence="9">
    <location>
        <position position="765"/>
    </location>
</feature>
<feature type="transmembrane region" description="Helical" evidence="11">
    <location>
        <begin position="74"/>
        <end position="93"/>
    </location>
</feature>
<protein>
    <submittedName>
        <fullName evidence="14">Major facilitator superfamily general substrate transporter</fullName>
    </submittedName>
</protein>
<keyword evidence="2 11" id="KW-0812">Transmembrane</keyword>
<dbReference type="GO" id="GO:0016787">
    <property type="term" value="F:hydrolase activity"/>
    <property type="evidence" value="ECO:0007669"/>
    <property type="project" value="UniProtKB-KW"/>
</dbReference>
<evidence type="ECO:0000256" key="6">
    <source>
        <dbReference type="ARBA" id="ARBA00023136"/>
    </source>
</evidence>
<evidence type="ECO:0000256" key="5">
    <source>
        <dbReference type="ARBA" id="ARBA00022989"/>
    </source>
</evidence>
<dbReference type="PANTHER" id="PTHR23507:SF40">
    <property type="entry name" value="TETRACYCLINE-EFFLUX TRANSPORTER"/>
    <property type="match status" value="1"/>
</dbReference>
<dbReference type="VEuPathDB" id="FungiDB:CCM_04282"/>
<evidence type="ECO:0000313" key="15">
    <source>
        <dbReference type="Proteomes" id="UP000323067"/>
    </source>
</evidence>
<feature type="transmembrane region" description="Helical" evidence="11">
    <location>
        <begin position="388"/>
        <end position="414"/>
    </location>
</feature>